<dbReference type="GO" id="GO:0016020">
    <property type="term" value="C:membrane"/>
    <property type="evidence" value="ECO:0007669"/>
    <property type="project" value="UniProtKB-SubCell"/>
</dbReference>
<sequence length="567" mass="63427">MNLKIVGLNKKSITIGILFTWLWLGMLIILPNNGGAGLALPQNLITWSVVFLLFASTFSQHSLNEIFHLPASIILLLSGCVLWILPLLWTLHYDWFLNAIPRVLALIGYILLFLRLRLIIRGACMRKWMLYAVIGSSLLQVGIAIGQWWGNSTVRPSGSFQQVNVLASYLATGFACALFVFIRQNGAYLSRRKRMGLLTTVLSGGTLVVLPCMLILLQSRLGLLGAVISAAVLFTHCRRHSDPRRLQLACFFIMSSIVLGVLWLHVGSVVIPDMAVAQVSKVGSTSSRLYMLRLTWQLVLTNPLIGNGYGSFEAVFGQRAQDFFPGLEADTVTHPHNELLLAWFEGGMTALLGFIMMVTGVLRYLWLPTAQKWSGLALLTPLAVHMNLEYPLYLSSAHGVVLVLLLCVAGPEGVQTEKGDTKAEWPFVLCRMVGIAVSIGGLIFMLTGLVTQHRLTMIERLEMRPLTYNVDHTLTSLPNVISQWSRLQFDRHVALLLRYNISHDAKLLTAFSQWGRQYLMTHNNPMVYDSLLRIARSENSPDMLDLCLQAHGRWPKNSRFNCAEMRK</sequence>
<keyword evidence="2 5" id="KW-0812">Transmembrane</keyword>
<feature type="transmembrane region" description="Helical" evidence="5">
    <location>
        <begin position="249"/>
        <end position="271"/>
    </location>
</feature>
<organism evidence="8">
    <name type="scientific">Enterobacter mori</name>
    <dbReference type="NCBI Taxonomy" id="539813"/>
    <lineage>
        <taxon>Bacteria</taxon>
        <taxon>Pseudomonadati</taxon>
        <taxon>Pseudomonadota</taxon>
        <taxon>Gammaproteobacteria</taxon>
        <taxon>Enterobacterales</taxon>
        <taxon>Enterobacteriaceae</taxon>
        <taxon>Enterobacter</taxon>
    </lineage>
</organism>
<evidence type="ECO:0000259" key="6">
    <source>
        <dbReference type="Pfam" id="PF04932"/>
    </source>
</evidence>
<feature type="transmembrane region" description="Helical" evidence="5">
    <location>
        <begin position="195"/>
        <end position="216"/>
    </location>
</feature>
<feature type="transmembrane region" description="Helical" evidence="5">
    <location>
        <begin position="67"/>
        <end position="89"/>
    </location>
</feature>
<feature type="transmembrane region" description="Helical" evidence="5">
    <location>
        <begin position="340"/>
        <end position="366"/>
    </location>
</feature>
<feature type="domain" description="Virulence factor membrane-bound polymerase C-terminal" evidence="7">
    <location>
        <begin position="375"/>
        <end position="474"/>
    </location>
</feature>
<feature type="domain" description="O-antigen ligase-related" evidence="6">
    <location>
        <begin position="206"/>
        <end position="355"/>
    </location>
</feature>
<dbReference type="AlphaFoldDB" id="A0A7T0DU43"/>
<reference evidence="8" key="1">
    <citation type="submission" date="2020-09" db="EMBL/GenBank/DDBJ databases">
        <title>First Report of a novel Colistin-Resistant species of Enterobacter cloacae complex Producing MCR-5 isolated from hospital sewage water.</title>
        <authorList>
            <person name="Zhou K."/>
        </authorList>
    </citation>
    <scope>NUCLEOTIDE SEQUENCE [LARGE SCALE GENOMIC DNA]</scope>
    <source>
        <strain evidence="8">HSW1412</strain>
    </source>
</reference>
<dbReference type="EMBL" id="CP061801">
    <property type="protein sequence ID" value="QPJ99569.1"/>
    <property type="molecule type" value="Genomic_DNA"/>
</dbReference>
<dbReference type="Pfam" id="PF04932">
    <property type="entry name" value="Wzy_C"/>
    <property type="match status" value="1"/>
</dbReference>
<proteinExistence type="predicted"/>
<feature type="transmembrane region" description="Helical" evidence="5">
    <location>
        <begin position="222"/>
        <end position="237"/>
    </location>
</feature>
<feature type="transmembrane region" description="Helical" evidence="5">
    <location>
        <begin position="36"/>
        <end position="55"/>
    </location>
</feature>
<dbReference type="PANTHER" id="PTHR37422">
    <property type="entry name" value="TEICHURONIC ACID BIOSYNTHESIS PROTEIN TUAE"/>
    <property type="match status" value="1"/>
</dbReference>
<feature type="transmembrane region" description="Helical" evidence="5">
    <location>
        <begin position="128"/>
        <end position="150"/>
    </location>
</feature>
<feature type="transmembrane region" description="Helical" evidence="5">
    <location>
        <begin position="12"/>
        <end position="30"/>
    </location>
</feature>
<keyword evidence="4 5" id="KW-0472">Membrane</keyword>
<gene>
    <name evidence="8" type="ORF">IDM36_16920</name>
</gene>
<evidence type="ECO:0000256" key="1">
    <source>
        <dbReference type="ARBA" id="ARBA00004141"/>
    </source>
</evidence>
<accession>A0A7T0DU43</accession>
<dbReference type="InterPro" id="IPR007016">
    <property type="entry name" value="O-antigen_ligase-rel_domated"/>
</dbReference>
<feature type="transmembrane region" description="Helical" evidence="5">
    <location>
        <begin position="162"/>
        <end position="183"/>
    </location>
</feature>
<keyword evidence="8" id="KW-0436">Ligase</keyword>
<evidence type="ECO:0000256" key="2">
    <source>
        <dbReference type="ARBA" id="ARBA00022692"/>
    </source>
</evidence>
<dbReference type="InterPro" id="IPR021797">
    <property type="entry name" value="Wzy_C_2"/>
</dbReference>
<evidence type="ECO:0000256" key="4">
    <source>
        <dbReference type="ARBA" id="ARBA00023136"/>
    </source>
</evidence>
<feature type="transmembrane region" description="Helical" evidence="5">
    <location>
        <begin position="431"/>
        <end position="450"/>
    </location>
</feature>
<dbReference type="GO" id="GO:0016874">
    <property type="term" value="F:ligase activity"/>
    <property type="evidence" value="ECO:0007669"/>
    <property type="project" value="UniProtKB-KW"/>
</dbReference>
<evidence type="ECO:0000313" key="8">
    <source>
        <dbReference type="EMBL" id="QPJ99569.1"/>
    </source>
</evidence>
<name>A0A7T0DU43_9ENTR</name>
<dbReference type="Pfam" id="PF11846">
    <property type="entry name" value="Wzy_C_2"/>
    <property type="match status" value="1"/>
</dbReference>
<evidence type="ECO:0000256" key="5">
    <source>
        <dbReference type="SAM" id="Phobius"/>
    </source>
</evidence>
<keyword evidence="3 5" id="KW-1133">Transmembrane helix</keyword>
<comment type="subcellular location">
    <subcellularLocation>
        <location evidence="1">Membrane</location>
        <topology evidence="1">Multi-pass membrane protein</topology>
    </subcellularLocation>
</comment>
<evidence type="ECO:0000259" key="7">
    <source>
        <dbReference type="Pfam" id="PF11846"/>
    </source>
</evidence>
<feature type="transmembrane region" description="Helical" evidence="5">
    <location>
        <begin position="392"/>
        <end position="411"/>
    </location>
</feature>
<feature type="transmembrane region" description="Helical" evidence="5">
    <location>
        <begin position="95"/>
        <end position="116"/>
    </location>
</feature>
<protein>
    <submittedName>
        <fullName evidence="8">O-antigen ligase family protein</fullName>
    </submittedName>
</protein>
<dbReference type="InterPro" id="IPR051533">
    <property type="entry name" value="WaaL-like"/>
</dbReference>
<evidence type="ECO:0000256" key="3">
    <source>
        <dbReference type="ARBA" id="ARBA00022989"/>
    </source>
</evidence>
<dbReference type="PANTHER" id="PTHR37422:SF13">
    <property type="entry name" value="LIPOPOLYSACCHARIDE BIOSYNTHESIS PROTEIN PA4999-RELATED"/>
    <property type="match status" value="1"/>
</dbReference>